<evidence type="ECO:0000313" key="3">
    <source>
        <dbReference type="Proteomes" id="UP001447842"/>
    </source>
</evidence>
<dbReference type="RefSeq" id="WP_345973313.1">
    <property type="nucleotide sequence ID" value="NZ_CP147920.1"/>
</dbReference>
<dbReference type="SUPFAM" id="SSF82866">
    <property type="entry name" value="Multidrug efflux transporter AcrB transmembrane domain"/>
    <property type="match status" value="2"/>
</dbReference>
<protein>
    <submittedName>
        <fullName evidence="2">Uncharacterized protein</fullName>
    </submittedName>
</protein>
<dbReference type="Gene3D" id="1.20.1640.10">
    <property type="entry name" value="Multidrug efflux transporter AcrB transmembrane domain"/>
    <property type="match status" value="1"/>
</dbReference>
<keyword evidence="1" id="KW-0812">Transmembrane</keyword>
<feature type="transmembrane region" description="Helical" evidence="1">
    <location>
        <begin position="238"/>
        <end position="260"/>
    </location>
</feature>
<reference evidence="2 3" key="1">
    <citation type="submission" date="2024-03" db="EMBL/GenBank/DDBJ databases">
        <title>Sulfurimonas sp. HSL3-1.</title>
        <authorList>
            <person name="Wang S."/>
        </authorList>
    </citation>
    <scope>NUCLEOTIDE SEQUENCE [LARGE SCALE GENOMIC DNA]</scope>
    <source>
        <strain evidence="2 3">HSL3-1</strain>
    </source>
</reference>
<organism evidence="2 3">
    <name type="scientific">Sulfurimonas diazotrophicus</name>
    <dbReference type="NCBI Taxonomy" id="3131939"/>
    <lineage>
        <taxon>Bacteria</taxon>
        <taxon>Pseudomonadati</taxon>
        <taxon>Campylobacterota</taxon>
        <taxon>Epsilonproteobacteria</taxon>
        <taxon>Campylobacterales</taxon>
        <taxon>Sulfurimonadaceae</taxon>
        <taxon>Sulfurimonas</taxon>
    </lineage>
</organism>
<feature type="transmembrane region" description="Helical" evidence="1">
    <location>
        <begin position="469"/>
        <end position="487"/>
    </location>
</feature>
<evidence type="ECO:0000256" key="1">
    <source>
        <dbReference type="SAM" id="Phobius"/>
    </source>
</evidence>
<sequence>MKLGMKTGALLLLLLFGAALMRQVEVRTVDWSRFFPGTPASAMPQQWFTAERQYLFSALPDEAPLHMWRSEGLIADYYRIDRQGLYLMTFNRQNQNAVLARVGGYPHSGTAVVGALLLQGFFGDMVFYLYAIVPFLLLLLWLLTSLEYLLNILIEIGAFTVSLLAVLVTGGVAVDPAALLAVVFLVIYALTLFNYLHSGEIGKHQLAFGITLSVATTALSSLFLYASDFGLVSTFGKMMLIGLGVLYGYLIGRIYLFRPLRLVFGWRRRWHADDARLKKGLLFLGGAAVACGFVCAKAPSVDLNPMNLMQPTMAAYKRIAAFESDHLPTLPFVVRLRAQKGDLSDVGKARELAGLTARIAGAVPGVLLGSLPMGYERFAGSPLRDATPDAYAQYLLALEWLDGGLPLLSADQRETYMTLSIPITTPSYTIAAMLRRLQAIGEASGDFSVGILGKIADFEHFLRRFVGEFLMGVGISLGFVVLFFLLYCRTWKSIIVVVPPLLSLLLLASVHRLLGMDFTMITLLGTILFIGLVTDSIIHLFICMKQEGPACIGSVLRPIIVSNTTMLIGLGGMLFGGTMIQRFGMELGILLAANLAVVVYLLPLLLKRYFFRCG</sequence>
<dbReference type="EMBL" id="CP147920">
    <property type="protein sequence ID" value="XAU15944.1"/>
    <property type="molecule type" value="Genomic_DNA"/>
</dbReference>
<feature type="transmembrane region" description="Helical" evidence="1">
    <location>
        <begin position="177"/>
        <end position="196"/>
    </location>
</feature>
<gene>
    <name evidence="2" type="ORF">WCY31_04375</name>
</gene>
<dbReference type="Proteomes" id="UP001447842">
    <property type="component" value="Chromosome"/>
</dbReference>
<feature type="transmembrane region" description="Helical" evidence="1">
    <location>
        <begin position="125"/>
        <end position="143"/>
    </location>
</feature>
<feature type="transmembrane region" description="Helical" evidence="1">
    <location>
        <begin position="281"/>
        <end position="299"/>
    </location>
</feature>
<feature type="transmembrane region" description="Helical" evidence="1">
    <location>
        <begin position="208"/>
        <end position="226"/>
    </location>
</feature>
<feature type="transmembrane region" description="Helical" evidence="1">
    <location>
        <begin position="494"/>
        <end position="514"/>
    </location>
</feature>
<feature type="transmembrane region" description="Helical" evidence="1">
    <location>
        <begin position="520"/>
        <end position="543"/>
    </location>
</feature>
<feature type="transmembrane region" description="Helical" evidence="1">
    <location>
        <begin position="587"/>
        <end position="606"/>
    </location>
</feature>
<keyword evidence="3" id="KW-1185">Reference proteome</keyword>
<feature type="transmembrane region" description="Helical" evidence="1">
    <location>
        <begin position="555"/>
        <end position="575"/>
    </location>
</feature>
<proteinExistence type="predicted"/>
<accession>A0ABZ3HDY7</accession>
<evidence type="ECO:0000313" key="2">
    <source>
        <dbReference type="EMBL" id="XAU15944.1"/>
    </source>
</evidence>
<keyword evidence="1" id="KW-0472">Membrane</keyword>
<name>A0ABZ3HDY7_9BACT</name>
<feature type="transmembrane region" description="Helical" evidence="1">
    <location>
        <begin position="150"/>
        <end position="171"/>
    </location>
</feature>
<keyword evidence="1" id="KW-1133">Transmembrane helix</keyword>